<dbReference type="SUPFAM" id="SSF55681">
    <property type="entry name" value="Class II aaRS and biotin synthetases"/>
    <property type="match status" value="1"/>
</dbReference>
<evidence type="ECO:0000259" key="7">
    <source>
        <dbReference type="PROSITE" id="PS50862"/>
    </source>
</evidence>
<evidence type="ECO:0000256" key="2">
    <source>
        <dbReference type="ARBA" id="ARBA00022598"/>
    </source>
</evidence>
<evidence type="ECO:0000256" key="6">
    <source>
        <dbReference type="ARBA" id="ARBA00023146"/>
    </source>
</evidence>
<reference evidence="8 9" key="1">
    <citation type="journal article" date="2010" name="Stand. Genomic Sci.">
        <title>Complete genome sequence of Rhizobium leguminosarum bv. trifolii strain WSM1325, an effective microsymbiont of annual Mediterranean clovers.</title>
        <authorList>
            <person name="Reeve W."/>
            <person name="O'Hara G."/>
            <person name="Chain P."/>
            <person name="Ardley J."/>
            <person name="Brau L."/>
            <person name="Nandesena K."/>
            <person name="Tiwari R."/>
            <person name="Copeland A."/>
            <person name="Nolan M."/>
            <person name="Han C."/>
            <person name="Brettin T."/>
            <person name="Land M."/>
            <person name="Ovchinikova G."/>
            <person name="Ivanova N."/>
            <person name="Mavromatis K."/>
            <person name="Markowitz V."/>
            <person name="Kyrpides N."/>
            <person name="Melino V."/>
            <person name="Denton M."/>
            <person name="Yates R."/>
            <person name="Howieson J."/>
        </authorList>
    </citation>
    <scope>NUCLEOTIDE SEQUENCE [LARGE SCALE GENOMIC DNA]</scope>
    <source>
        <strain evidence="8 9">WSM1325</strain>
    </source>
</reference>
<evidence type="ECO:0000256" key="5">
    <source>
        <dbReference type="ARBA" id="ARBA00022917"/>
    </source>
</evidence>
<dbReference type="EMBL" id="CP001622">
    <property type="protein sequence ID" value="ACS56466.1"/>
    <property type="molecule type" value="Genomic_DNA"/>
</dbReference>
<dbReference type="InterPro" id="IPR002314">
    <property type="entry name" value="aa-tRNA-synt_IIb"/>
</dbReference>
<feature type="domain" description="Aminoacyl-transfer RNA synthetases class-II family profile" evidence="7">
    <location>
        <begin position="59"/>
        <end position="267"/>
    </location>
</feature>
<dbReference type="GO" id="GO:0005524">
    <property type="term" value="F:ATP binding"/>
    <property type="evidence" value="ECO:0007669"/>
    <property type="project" value="UniProtKB-KW"/>
</dbReference>
<dbReference type="GO" id="GO:0006418">
    <property type="term" value="P:tRNA aminoacylation for protein translation"/>
    <property type="evidence" value="ECO:0007669"/>
    <property type="project" value="InterPro"/>
</dbReference>
<dbReference type="HOGENOM" id="CLU_1115078_0_0_5"/>
<accession>C6AZR2</accession>
<organism evidence="8 9">
    <name type="scientific">Rhizobium leguminosarum bv. trifolii (strain WSM1325)</name>
    <dbReference type="NCBI Taxonomy" id="395491"/>
    <lineage>
        <taxon>Bacteria</taxon>
        <taxon>Pseudomonadati</taxon>
        <taxon>Pseudomonadota</taxon>
        <taxon>Alphaproteobacteria</taxon>
        <taxon>Hyphomicrobiales</taxon>
        <taxon>Rhizobiaceae</taxon>
        <taxon>Rhizobium/Agrobacterium group</taxon>
        <taxon>Rhizobium</taxon>
    </lineage>
</organism>
<name>C6AZR2_RHILS</name>
<gene>
    <name evidence="8" type="ordered locus">Rleg_2189</name>
</gene>
<keyword evidence="1" id="KW-0963">Cytoplasm</keyword>
<evidence type="ECO:0000256" key="3">
    <source>
        <dbReference type="ARBA" id="ARBA00022741"/>
    </source>
</evidence>
<evidence type="ECO:0000256" key="4">
    <source>
        <dbReference type="ARBA" id="ARBA00022840"/>
    </source>
</evidence>
<evidence type="ECO:0000313" key="8">
    <source>
        <dbReference type="EMBL" id="ACS56466.1"/>
    </source>
</evidence>
<dbReference type="Proteomes" id="UP000002256">
    <property type="component" value="Chromosome"/>
</dbReference>
<protein>
    <submittedName>
        <fullName evidence="8">tRNA synthetase class II (G H P and S)</fullName>
    </submittedName>
</protein>
<keyword evidence="2" id="KW-0436">Ligase</keyword>
<evidence type="ECO:0000256" key="1">
    <source>
        <dbReference type="ARBA" id="ARBA00022490"/>
    </source>
</evidence>
<dbReference type="GO" id="GO:0004812">
    <property type="term" value="F:aminoacyl-tRNA ligase activity"/>
    <property type="evidence" value="ECO:0007669"/>
    <property type="project" value="UniProtKB-KW"/>
</dbReference>
<evidence type="ECO:0000313" key="9">
    <source>
        <dbReference type="Proteomes" id="UP000002256"/>
    </source>
</evidence>
<dbReference type="AlphaFoldDB" id="C6AZR2"/>
<keyword evidence="4" id="KW-0067">ATP-binding</keyword>
<keyword evidence="3" id="KW-0547">Nucleotide-binding</keyword>
<dbReference type="InterPro" id="IPR006195">
    <property type="entry name" value="aa-tRNA-synth_II"/>
</dbReference>
<sequence length="278" mass="31915">MTSGRSASGALLDVKPLTTSIKVARETGTVLNIYHVNSLVHWEEREIQLRDHMIGFFSQEVRSFLRSVNPAWDVRRVEAPALMPRSLVSSAYSNADIWVQEQLSTSETALVLRPETTPSTYIYMQHILGNHSKTWLPLCVWQAGRSYRREQEQPTKHMRLKEFWQLEFQCAFTADSGNDYHAACLEPVRRMIASLIHLPTRIVPSDRLPAYSEVTVDIEVDNGDKWMEVCSISRRTDFPQRYRSQPRKGAAVDHDVLVLEIAIGLDRCVYNWNIAADR</sequence>
<dbReference type="KEGG" id="rlg:Rleg_2189"/>
<dbReference type="InterPro" id="IPR045864">
    <property type="entry name" value="aa-tRNA-synth_II/BPL/LPL"/>
</dbReference>
<dbReference type="Gene3D" id="3.30.930.10">
    <property type="entry name" value="Bira Bifunctional Protein, Domain 2"/>
    <property type="match status" value="1"/>
</dbReference>
<keyword evidence="5" id="KW-0648">Protein biosynthesis</keyword>
<dbReference type="PROSITE" id="PS50862">
    <property type="entry name" value="AA_TRNA_LIGASE_II"/>
    <property type="match status" value="1"/>
</dbReference>
<dbReference type="Pfam" id="PF00587">
    <property type="entry name" value="tRNA-synt_2b"/>
    <property type="match status" value="1"/>
</dbReference>
<proteinExistence type="predicted"/>
<keyword evidence="6 8" id="KW-0030">Aminoacyl-tRNA synthetase</keyword>